<dbReference type="CDD" id="cd17535">
    <property type="entry name" value="REC_NarL-like"/>
    <property type="match status" value="1"/>
</dbReference>
<dbReference type="InterPro" id="IPR001789">
    <property type="entry name" value="Sig_transdc_resp-reg_receiver"/>
</dbReference>
<dbReference type="InterPro" id="IPR039420">
    <property type="entry name" value="WalR-like"/>
</dbReference>
<sequence length="229" mass="26128">MQEEIYQVQTTPATRQLTRVAVFEENKNVRNNILNILRPEVSIEIVGIYNNVNNFIRNLLHAEPDLVIMDISAAGLKGIQAVERLREELPQIQILIQTSNEDNLQIYHALQAGASGYILKSDLRDKLLQSIKDIRSGGFSMSPQIAKKVIEMMKRRDCHFELSTVDYKLTAREKEVLSCIVKGKSYKMAAVELNISYETVRSHIKNIYEKLQVTSLTELVAKSINFHIV</sequence>
<dbReference type="PANTHER" id="PTHR43214">
    <property type="entry name" value="TWO-COMPONENT RESPONSE REGULATOR"/>
    <property type="match status" value="1"/>
</dbReference>
<dbReference type="SUPFAM" id="SSF46894">
    <property type="entry name" value="C-terminal effector domain of the bipartite response regulators"/>
    <property type="match status" value="1"/>
</dbReference>
<evidence type="ECO:0000256" key="3">
    <source>
        <dbReference type="PROSITE-ProRule" id="PRU00169"/>
    </source>
</evidence>
<gene>
    <name evidence="6" type="ORF">D0C36_20935</name>
</gene>
<keyword evidence="1 3" id="KW-0597">Phosphoprotein</keyword>
<dbReference type="AlphaFoldDB" id="A0A372NPH0"/>
<comment type="caution">
    <text evidence="6">The sequence shown here is derived from an EMBL/GenBank/DDBJ whole genome shotgun (WGS) entry which is preliminary data.</text>
</comment>
<dbReference type="PROSITE" id="PS50110">
    <property type="entry name" value="RESPONSE_REGULATORY"/>
    <property type="match status" value="1"/>
</dbReference>
<dbReference type="EMBL" id="QWDC01000004">
    <property type="protein sequence ID" value="RFZ90265.1"/>
    <property type="molecule type" value="Genomic_DNA"/>
</dbReference>
<accession>A0A372NPH0</accession>
<evidence type="ECO:0000256" key="2">
    <source>
        <dbReference type="ARBA" id="ARBA00023125"/>
    </source>
</evidence>
<dbReference type="Proteomes" id="UP000264217">
    <property type="component" value="Unassembled WGS sequence"/>
</dbReference>
<name>A0A372NPH0_9SPHI</name>
<dbReference type="RefSeq" id="WP_117393679.1">
    <property type="nucleotide sequence ID" value="NZ_QWDC01000004.1"/>
</dbReference>
<dbReference type="SMART" id="SM00448">
    <property type="entry name" value="REC"/>
    <property type="match status" value="1"/>
</dbReference>
<dbReference type="SUPFAM" id="SSF52172">
    <property type="entry name" value="CheY-like"/>
    <property type="match status" value="1"/>
</dbReference>
<dbReference type="OrthoDB" id="794741at2"/>
<dbReference type="GO" id="GO:0006355">
    <property type="term" value="P:regulation of DNA-templated transcription"/>
    <property type="evidence" value="ECO:0007669"/>
    <property type="project" value="InterPro"/>
</dbReference>
<dbReference type="Pfam" id="PF00072">
    <property type="entry name" value="Response_reg"/>
    <property type="match status" value="1"/>
</dbReference>
<keyword evidence="7" id="KW-1185">Reference proteome</keyword>
<keyword evidence="2 6" id="KW-0238">DNA-binding</keyword>
<dbReference type="SMART" id="SM00421">
    <property type="entry name" value="HTH_LUXR"/>
    <property type="match status" value="1"/>
</dbReference>
<evidence type="ECO:0000313" key="6">
    <source>
        <dbReference type="EMBL" id="RFZ90265.1"/>
    </source>
</evidence>
<protein>
    <submittedName>
        <fullName evidence="6">DNA-binding response regulator</fullName>
    </submittedName>
</protein>
<feature type="modified residue" description="4-aspartylphosphate" evidence="3">
    <location>
        <position position="70"/>
    </location>
</feature>
<dbReference type="GO" id="GO:0000160">
    <property type="term" value="P:phosphorelay signal transduction system"/>
    <property type="evidence" value="ECO:0007669"/>
    <property type="project" value="InterPro"/>
</dbReference>
<dbReference type="InterPro" id="IPR016032">
    <property type="entry name" value="Sig_transdc_resp-reg_C-effctor"/>
</dbReference>
<organism evidence="6 7">
    <name type="scientific">Mucilaginibacter conchicola</name>
    <dbReference type="NCBI Taxonomy" id="2303333"/>
    <lineage>
        <taxon>Bacteria</taxon>
        <taxon>Pseudomonadati</taxon>
        <taxon>Bacteroidota</taxon>
        <taxon>Sphingobacteriia</taxon>
        <taxon>Sphingobacteriales</taxon>
        <taxon>Sphingobacteriaceae</taxon>
        <taxon>Mucilaginibacter</taxon>
    </lineage>
</organism>
<dbReference type="InterPro" id="IPR000792">
    <property type="entry name" value="Tscrpt_reg_LuxR_C"/>
</dbReference>
<dbReference type="CDD" id="cd06170">
    <property type="entry name" value="LuxR_C_like"/>
    <property type="match status" value="1"/>
</dbReference>
<dbReference type="PROSITE" id="PS50043">
    <property type="entry name" value="HTH_LUXR_2"/>
    <property type="match status" value="1"/>
</dbReference>
<dbReference type="Pfam" id="PF00196">
    <property type="entry name" value="GerE"/>
    <property type="match status" value="1"/>
</dbReference>
<dbReference type="GO" id="GO:0003677">
    <property type="term" value="F:DNA binding"/>
    <property type="evidence" value="ECO:0007669"/>
    <property type="project" value="UniProtKB-KW"/>
</dbReference>
<reference evidence="6 7" key="1">
    <citation type="submission" date="2018-08" db="EMBL/GenBank/DDBJ databases">
        <title>Mucilaginibacter sp. MYSH2.</title>
        <authorList>
            <person name="Seo T."/>
        </authorList>
    </citation>
    <scope>NUCLEOTIDE SEQUENCE [LARGE SCALE GENOMIC DNA]</scope>
    <source>
        <strain evidence="6 7">MYSH2</strain>
    </source>
</reference>
<dbReference type="PRINTS" id="PR00038">
    <property type="entry name" value="HTHLUXR"/>
</dbReference>
<dbReference type="InterPro" id="IPR058245">
    <property type="entry name" value="NreC/VraR/RcsB-like_REC"/>
</dbReference>
<evidence type="ECO:0000259" key="4">
    <source>
        <dbReference type="PROSITE" id="PS50043"/>
    </source>
</evidence>
<dbReference type="InterPro" id="IPR011006">
    <property type="entry name" value="CheY-like_superfamily"/>
</dbReference>
<proteinExistence type="predicted"/>
<dbReference type="Gene3D" id="3.40.50.2300">
    <property type="match status" value="1"/>
</dbReference>
<evidence type="ECO:0000256" key="1">
    <source>
        <dbReference type="ARBA" id="ARBA00022553"/>
    </source>
</evidence>
<evidence type="ECO:0000313" key="7">
    <source>
        <dbReference type="Proteomes" id="UP000264217"/>
    </source>
</evidence>
<feature type="domain" description="Response regulatory" evidence="5">
    <location>
        <begin position="19"/>
        <end position="135"/>
    </location>
</feature>
<evidence type="ECO:0000259" key="5">
    <source>
        <dbReference type="PROSITE" id="PS50110"/>
    </source>
</evidence>
<feature type="domain" description="HTH luxR-type" evidence="4">
    <location>
        <begin position="161"/>
        <end position="227"/>
    </location>
</feature>